<dbReference type="GO" id="GO:0015074">
    <property type="term" value="P:DNA integration"/>
    <property type="evidence" value="ECO:0007669"/>
    <property type="project" value="UniProtKB-KW"/>
</dbReference>
<dbReference type="InterPro" id="IPR013762">
    <property type="entry name" value="Integrase-like_cat_sf"/>
</dbReference>
<dbReference type="RefSeq" id="WP_036200400.1">
    <property type="nucleotide sequence ID" value="NZ_AVCY01000007.1"/>
</dbReference>
<evidence type="ECO:0000256" key="1">
    <source>
        <dbReference type="ARBA" id="ARBA00008857"/>
    </source>
</evidence>
<dbReference type="CDD" id="cd01189">
    <property type="entry name" value="INT_ICEBs1_C_like"/>
    <property type="match status" value="1"/>
</dbReference>
<dbReference type="Gene3D" id="1.10.443.10">
    <property type="entry name" value="Intergrase catalytic core"/>
    <property type="match status" value="1"/>
</dbReference>
<dbReference type="GO" id="GO:0006310">
    <property type="term" value="P:DNA recombination"/>
    <property type="evidence" value="ECO:0007669"/>
    <property type="project" value="UniProtKB-KW"/>
</dbReference>
<dbReference type="SUPFAM" id="SSF56349">
    <property type="entry name" value="DNA breaking-rejoining enzymes"/>
    <property type="match status" value="1"/>
</dbReference>
<feature type="domain" description="Tyr recombinase" evidence="5">
    <location>
        <begin position="179"/>
        <end position="380"/>
    </location>
</feature>
<evidence type="ECO:0000313" key="7">
    <source>
        <dbReference type="Proteomes" id="UP000030408"/>
    </source>
</evidence>
<accession>A0A0A3HXA9</accession>
<dbReference type="OrthoDB" id="9803188at2"/>
<dbReference type="EMBL" id="JPVO01000049">
    <property type="protein sequence ID" value="KGR75840.1"/>
    <property type="molecule type" value="Genomic_DNA"/>
</dbReference>
<name>A0A0A3HXA9_9BACL</name>
<dbReference type="Gene3D" id="1.10.150.130">
    <property type="match status" value="1"/>
</dbReference>
<comment type="similarity">
    <text evidence="1">Belongs to the 'phage' integrase family.</text>
</comment>
<evidence type="ECO:0000313" key="6">
    <source>
        <dbReference type="EMBL" id="KGR75840.1"/>
    </source>
</evidence>
<comment type="caution">
    <text evidence="6">The sequence shown here is derived from an EMBL/GenBank/DDBJ whole genome shotgun (WGS) entry which is preliminary data.</text>
</comment>
<proteinExistence type="inferred from homology"/>
<dbReference type="PROSITE" id="PS51898">
    <property type="entry name" value="TYR_RECOMBINASE"/>
    <property type="match status" value="1"/>
</dbReference>
<evidence type="ECO:0000256" key="4">
    <source>
        <dbReference type="ARBA" id="ARBA00023172"/>
    </source>
</evidence>
<keyword evidence="3" id="KW-0238">DNA-binding</keyword>
<dbReference type="InterPro" id="IPR002104">
    <property type="entry name" value="Integrase_catalytic"/>
</dbReference>
<dbReference type="STRING" id="1384057.CD33_10080"/>
<gene>
    <name evidence="6" type="ORF">CD33_10080</name>
</gene>
<dbReference type="InterPro" id="IPR011010">
    <property type="entry name" value="DNA_brk_join_enz"/>
</dbReference>
<keyword evidence="4" id="KW-0233">DNA recombination</keyword>
<dbReference type="AlphaFoldDB" id="A0A0A3HXA9"/>
<keyword evidence="7" id="KW-1185">Reference proteome</keyword>
<evidence type="ECO:0000259" key="5">
    <source>
        <dbReference type="PROSITE" id="PS51898"/>
    </source>
</evidence>
<dbReference type="PANTHER" id="PTHR30629">
    <property type="entry name" value="PROPHAGE INTEGRASE"/>
    <property type="match status" value="1"/>
</dbReference>
<dbReference type="eggNOG" id="COG0582">
    <property type="taxonomic scope" value="Bacteria"/>
</dbReference>
<dbReference type="Pfam" id="PF14659">
    <property type="entry name" value="Phage_int_SAM_3"/>
    <property type="match status" value="1"/>
</dbReference>
<protein>
    <submittedName>
        <fullName evidence="6">Integrase</fullName>
    </submittedName>
</protein>
<organism evidence="6 7">
    <name type="scientific">Ureibacillus sinduriensis BLB-1 = JCM 15800</name>
    <dbReference type="NCBI Taxonomy" id="1384057"/>
    <lineage>
        <taxon>Bacteria</taxon>
        <taxon>Bacillati</taxon>
        <taxon>Bacillota</taxon>
        <taxon>Bacilli</taxon>
        <taxon>Bacillales</taxon>
        <taxon>Caryophanaceae</taxon>
        <taxon>Ureibacillus</taxon>
    </lineage>
</organism>
<evidence type="ECO:0000256" key="3">
    <source>
        <dbReference type="ARBA" id="ARBA00023125"/>
    </source>
</evidence>
<dbReference type="Pfam" id="PF14657">
    <property type="entry name" value="Arm-DNA-bind_4"/>
    <property type="match status" value="1"/>
</dbReference>
<keyword evidence="2" id="KW-0229">DNA integration</keyword>
<dbReference type="InterPro" id="IPR004107">
    <property type="entry name" value="Integrase_SAM-like_N"/>
</dbReference>
<dbReference type="InterPro" id="IPR010998">
    <property type="entry name" value="Integrase_recombinase_N"/>
</dbReference>
<dbReference type="Proteomes" id="UP000030408">
    <property type="component" value="Unassembled WGS sequence"/>
</dbReference>
<dbReference type="Pfam" id="PF00589">
    <property type="entry name" value="Phage_integrase"/>
    <property type="match status" value="1"/>
</dbReference>
<dbReference type="GO" id="GO:0003677">
    <property type="term" value="F:DNA binding"/>
    <property type="evidence" value="ECO:0007669"/>
    <property type="project" value="UniProtKB-KW"/>
</dbReference>
<dbReference type="PANTHER" id="PTHR30629:SF2">
    <property type="entry name" value="PROPHAGE INTEGRASE INTS-RELATED"/>
    <property type="match status" value="1"/>
</dbReference>
<sequence length="387" mass="45033">MAKKKASSIKDYTLKNGEKRYKFQVYLGVDPLTGNQMRTTKRGFKTRNEAKLALARIRLDVANGTYHQERAETYQELYDLWIVQYEKTVEESTFVKTRGYFKNHILPSMGSYKIDKIKIDICQKHFDEWASKLSKARTIKSYAALVLDFGIKRGYLQTNPFTHVETRIKTKKLIEAEDKDENFYNREQLIDFLKCCQLSLHYKSFALLRLLAFTGMRKSEALALTWNDFNIKENELSISKAIGRGERGRLYLKPTKTGSPRTIKVDEDTIAILKEWKRIQKQEYLVLGHNTMKPNQLIFSNSKNELIQLGQVEKWMYSVIKKHSLKKITPHGLRHTHCSLLFEAGASIKEVQDRLGHTDVKTTMDIYTHVSKKAQEGVIQKFVSFLE</sequence>
<evidence type="ECO:0000256" key="2">
    <source>
        <dbReference type="ARBA" id="ARBA00022908"/>
    </source>
</evidence>
<reference evidence="6 7" key="1">
    <citation type="submission" date="2014-02" db="EMBL/GenBank/DDBJ databases">
        <title>Draft genome sequence of Lysinibacillus sinduriensis JCM 15800.</title>
        <authorList>
            <person name="Zhang F."/>
            <person name="Wang G."/>
            <person name="Zhang L."/>
        </authorList>
    </citation>
    <scope>NUCLEOTIDE SEQUENCE [LARGE SCALE GENOMIC DNA]</scope>
    <source>
        <strain evidence="6 7">JCM 15800</strain>
    </source>
</reference>
<dbReference type="InterPro" id="IPR028259">
    <property type="entry name" value="AP2-like_int_N"/>
</dbReference>
<dbReference type="InterPro" id="IPR050808">
    <property type="entry name" value="Phage_Integrase"/>
</dbReference>